<proteinExistence type="predicted"/>
<keyword evidence="3" id="KW-1185">Reference proteome</keyword>
<organism evidence="2 3">
    <name type="scientific">Aspergillus granulosus</name>
    <dbReference type="NCBI Taxonomy" id="176169"/>
    <lineage>
        <taxon>Eukaryota</taxon>
        <taxon>Fungi</taxon>
        <taxon>Dikarya</taxon>
        <taxon>Ascomycota</taxon>
        <taxon>Pezizomycotina</taxon>
        <taxon>Eurotiomycetes</taxon>
        <taxon>Eurotiomycetidae</taxon>
        <taxon>Eurotiales</taxon>
        <taxon>Aspergillaceae</taxon>
        <taxon>Aspergillus</taxon>
        <taxon>Aspergillus subgen. Nidulantes</taxon>
    </lineage>
</organism>
<reference evidence="2 3" key="1">
    <citation type="submission" date="2024-07" db="EMBL/GenBank/DDBJ databases">
        <title>Section-level genome sequencing and comparative genomics of Aspergillus sections Usti and Cavernicolus.</title>
        <authorList>
            <consortium name="Lawrence Berkeley National Laboratory"/>
            <person name="Nybo J.L."/>
            <person name="Vesth T.C."/>
            <person name="Theobald S."/>
            <person name="Frisvad J.C."/>
            <person name="Larsen T.O."/>
            <person name="Kjaerboelling I."/>
            <person name="Rothschild-Mancinelli K."/>
            <person name="Lyhne E.K."/>
            <person name="Kogle M.E."/>
            <person name="Barry K."/>
            <person name="Clum A."/>
            <person name="Na H."/>
            <person name="Ledsgaard L."/>
            <person name="Lin J."/>
            <person name="Lipzen A."/>
            <person name="Kuo A."/>
            <person name="Riley R."/>
            <person name="Mondo S."/>
            <person name="Labutti K."/>
            <person name="Haridas S."/>
            <person name="Pangalinan J."/>
            <person name="Salamov A.A."/>
            <person name="Simmons B.A."/>
            <person name="Magnuson J.K."/>
            <person name="Chen J."/>
            <person name="Drula E."/>
            <person name="Henrissat B."/>
            <person name="Wiebenga A."/>
            <person name="Lubbers R.J."/>
            <person name="Gomes A.C."/>
            <person name="Makela M.R."/>
            <person name="Stajich J."/>
            <person name="Grigoriev I.V."/>
            <person name="Mortensen U.H."/>
            <person name="De Vries R.P."/>
            <person name="Baker S.E."/>
            <person name="Andersen M.R."/>
        </authorList>
    </citation>
    <scope>NUCLEOTIDE SEQUENCE [LARGE SCALE GENOMIC DNA]</scope>
    <source>
        <strain evidence="2 3">CBS 588.65</strain>
    </source>
</reference>
<evidence type="ECO:0000313" key="2">
    <source>
        <dbReference type="EMBL" id="KAL2802867.1"/>
    </source>
</evidence>
<keyword evidence="1" id="KW-1133">Transmembrane helix</keyword>
<protein>
    <submittedName>
        <fullName evidence="2">Uncharacterized protein</fullName>
    </submittedName>
</protein>
<keyword evidence="1" id="KW-0812">Transmembrane</keyword>
<sequence>MSSVIDSLFSKSAIDKVQQLEECKKCRILNAFWPYMRLSQKTFNEEDYAGFFRYIGRTLQGLHQHEGNFAAQSFDSLFGIIQTLRDNPSLTRTEMVCEVKKSYLNTPDTAIYRSIQLAIQLWLCLNVHSYSTAIGALNPRTSRAKWNPDERLDQMIAAQFPGDSRRTNIVAKYQIDDSFTLANLKKICRLNIRWTNNLKDHLRLEGRKGRRVLSVYQQRVVLVNHYNDPRSIIPNTILMEAIRTLDLLLPFSDPGTENLLEKSDMTTCTPLEGRHAYDLEDFTYWKSNLIQLLDLLNGPPESLLQALRDTRNLSQWATMWIAVFGIFVLTLVFGIMATVYSIRQYRVAVDSYEVSIKSYELARAVACQQRTGPLPEFCD</sequence>
<gene>
    <name evidence="2" type="ORF">BJX63DRAFT_437458</name>
</gene>
<evidence type="ECO:0000313" key="3">
    <source>
        <dbReference type="Proteomes" id="UP001610334"/>
    </source>
</evidence>
<feature type="transmembrane region" description="Helical" evidence="1">
    <location>
        <begin position="319"/>
        <end position="342"/>
    </location>
</feature>
<dbReference type="Proteomes" id="UP001610334">
    <property type="component" value="Unassembled WGS sequence"/>
</dbReference>
<evidence type="ECO:0000256" key="1">
    <source>
        <dbReference type="SAM" id="Phobius"/>
    </source>
</evidence>
<dbReference type="EMBL" id="JBFXLT010000160">
    <property type="protein sequence ID" value="KAL2802867.1"/>
    <property type="molecule type" value="Genomic_DNA"/>
</dbReference>
<accession>A0ABR4GUY7</accession>
<name>A0ABR4GUY7_9EURO</name>
<keyword evidence="1" id="KW-0472">Membrane</keyword>
<comment type="caution">
    <text evidence="2">The sequence shown here is derived from an EMBL/GenBank/DDBJ whole genome shotgun (WGS) entry which is preliminary data.</text>
</comment>